<proteinExistence type="predicted"/>
<evidence type="ECO:0000256" key="1">
    <source>
        <dbReference type="SAM" id="MobiDB-lite"/>
    </source>
</evidence>
<organism evidence="2 3">
    <name type="scientific">Xylaria arbuscula</name>
    <dbReference type="NCBI Taxonomy" id="114810"/>
    <lineage>
        <taxon>Eukaryota</taxon>
        <taxon>Fungi</taxon>
        <taxon>Dikarya</taxon>
        <taxon>Ascomycota</taxon>
        <taxon>Pezizomycotina</taxon>
        <taxon>Sordariomycetes</taxon>
        <taxon>Xylariomycetidae</taxon>
        <taxon>Xylariales</taxon>
        <taxon>Xylariaceae</taxon>
        <taxon>Xylaria</taxon>
    </lineage>
</organism>
<dbReference type="AlphaFoldDB" id="A0A9W8N495"/>
<dbReference type="EMBL" id="JANPWZ010003146">
    <property type="protein sequence ID" value="KAJ3554065.1"/>
    <property type="molecule type" value="Genomic_DNA"/>
</dbReference>
<evidence type="ECO:0000313" key="2">
    <source>
        <dbReference type="EMBL" id="KAJ3554065.1"/>
    </source>
</evidence>
<dbReference type="VEuPathDB" id="FungiDB:F4678DRAFT_461151"/>
<protein>
    <submittedName>
        <fullName evidence="2">Uncharacterized protein</fullName>
    </submittedName>
</protein>
<feature type="compositionally biased region" description="Polar residues" evidence="1">
    <location>
        <begin position="291"/>
        <end position="302"/>
    </location>
</feature>
<accession>A0A9W8N495</accession>
<feature type="compositionally biased region" description="Low complexity" evidence="1">
    <location>
        <begin position="1"/>
        <end position="14"/>
    </location>
</feature>
<dbReference type="Proteomes" id="UP001148614">
    <property type="component" value="Unassembled WGS sequence"/>
</dbReference>
<name>A0A9W8N495_9PEZI</name>
<evidence type="ECO:0000313" key="3">
    <source>
        <dbReference type="Proteomes" id="UP001148614"/>
    </source>
</evidence>
<feature type="region of interest" description="Disordered" evidence="1">
    <location>
        <begin position="1"/>
        <end position="23"/>
    </location>
</feature>
<sequence length="453" mass="50688">MEEQTSLPASAATATPPPPVPLSTYSTYKPQTFQPTCTHLTMTRVYEPAFKCTQDREHLIVEALHKNQPVSFDYLGNALGKEIRPGLRSPERRASKLSFFEEVTPEQMKTYSPSQVATILQQRENLLNLVSQQHQDAGNTPPLYLPSGRHGRNVLKPPPGLLYMVPTDIKPWIPRKDEECQAKYCHTCRPSCELRSYLSIDSIMHGEIPPTVATGYGFHRMKTRPVVDVEVIRAIGLRPVPWRRVHSHGYASSPSSQSTWTLSDIMEDQLIELEVELEDSDSGEGSAIDSARSTRSHTNAFEQQRPAFTPPSTPICWTGIARQENGTMGFEHCPFVCDGRSPESLKTNDEVRRQVVGSIAGLMERELDEYDVEEFDSICSFTPTKQSMKSEANLPSRSPLKSAKDISRGEITLMMKEELEEGRFHHDPLDVGDGIAVLEESIELGVPDVIAKK</sequence>
<keyword evidence="3" id="KW-1185">Reference proteome</keyword>
<reference evidence="2" key="1">
    <citation type="submission" date="2022-07" db="EMBL/GenBank/DDBJ databases">
        <title>Genome Sequence of Xylaria arbuscula.</title>
        <authorList>
            <person name="Buettner E."/>
        </authorList>
    </citation>
    <scope>NUCLEOTIDE SEQUENCE</scope>
    <source>
        <strain evidence="2">VT107</strain>
    </source>
</reference>
<feature type="region of interest" description="Disordered" evidence="1">
    <location>
        <begin position="278"/>
        <end position="308"/>
    </location>
</feature>
<gene>
    <name evidence="2" type="ORF">NPX13_g10717</name>
</gene>
<comment type="caution">
    <text evidence="2">The sequence shown here is derived from an EMBL/GenBank/DDBJ whole genome shotgun (WGS) entry which is preliminary data.</text>
</comment>